<keyword evidence="8" id="KW-0694">RNA-binding</keyword>
<dbReference type="RefSeq" id="XP_031571924.1">
    <property type="nucleotide sequence ID" value="XM_031716064.1"/>
</dbReference>
<dbReference type="Pfam" id="PF11538">
    <property type="entry name" value="Snurportin1"/>
    <property type="match status" value="1"/>
</dbReference>
<dbReference type="Pfam" id="PF21974">
    <property type="entry name" value="SPN1_m3Gcap_bd"/>
    <property type="match status" value="1"/>
</dbReference>
<dbReference type="Proteomes" id="UP000515163">
    <property type="component" value="Unplaced"/>
</dbReference>
<evidence type="ECO:0000313" key="14">
    <source>
        <dbReference type="Proteomes" id="UP000515163"/>
    </source>
</evidence>
<evidence type="ECO:0000256" key="5">
    <source>
        <dbReference type="ARBA" id="ARBA00016034"/>
    </source>
</evidence>
<dbReference type="GO" id="GO:0061608">
    <property type="term" value="F:nuclear import signal receptor activity"/>
    <property type="evidence" value="ECO:0007669"/>
    <property type="project" value="InterPro"/>
</dbReference>
<dbReference type="GO" id="GO:0006606">
    <property type="term" value="P:protein import into nucleus"/>
    <property type="evidence" value="ECO:0007669"/>
    <property type="project" value="InterPro"/>
</dbReference>
<dbReference type="InterPro" id="IPR002652">
    <property type="entry name" value="Importin-a_IBB"/>
</dbReference>
<name>A0A6P8IXM6_ACTTE</name>
<evidence type="ECO:0000256" key="4">
    <source>
        <dbReference type="ARBA" id="ARBA00007540"/>
    </source>
</evidence>
<evidence type="ECO:0000256" key="3">
    <source>
        <dbReference type="ARBA" id="ARBA00004496"/>
    </source>
</evidence>
<keyword evidence="6 11" id="KW-0813">Transport</keyword>
<dbReference type="InterPro" id="IPR047857">
    <property type="entry name" value="Snurportin1_C"/>
</dbReference>
<dbReference type="FunCoup" id="A0A6P8IXM6">
    <property type="interactions" value="1852"/>
</dbReference>
<comment type="similarity">
    <text evidence="4">Belongs to the snurportin family.</text>
</comment>
<comment type="function">
    <text evidence="1">Functions as an U snRNP-specific nuclear import adapter. Involved in the trimethylguanosine (m3G)-cap-dependent nuclear import of U snRNPs. Binds specifically to the terminal m3G-cap U snRNAs.</text>
</comment>
<evidence type="ECO:0000313" key="15">
    <source>
        <dbReference type="RefSeq" id="XP_031571924.1"/>
    </source>
</evidence>
<evidence type="ECO:0000256" key="10">
    <source>
        <dbReference type="ARBA" id="ARBA00031454"/>
    </source>
</evidence>
<dbReference type="GO" id="GO:0061015">
    <property type="term" value="P:snRNA import into nucleus"/>
    <property type="evidence" value="ECO:0007669"/>
    <property type="project" value="InterPro"/>
</dbReference>
<reference evidence="15" key="1">
    <citation type="submission" date="2025-08" db="UniProtKB">
        <authorList>
            <consortium name="RefSeq"/>
        </authorList>
    </citation>
    <scope>IDENTIFICATION</scope>
</reference>
<evidence type="ECO:0000256" key="12">
    <source>
        <dbReference type="SAM" id="MobiDB-lite"/>
    </source>
</evidence>
<accession>A0A6P8IXM6</accession>
<dbReference type="Gene3D" id="3.30.470.30">
    <property type="entry name" value="DNA ligase/mRNA capping enzyme"/>
    <property type="match status" value="1"/>
</dbReference>
<evidence type="ECO:0000256" key="6">
    <source>
        <dbReference type="ARBA" id="ARBA00022448"/>
    </source>
</evidence>
<keyword evidence="9" id="KW-0539">Nucleus</keyword>
<evidence type="ECO:0000256" key="2">
    <source>
        <dbReference type="ARBA" id="ARBA00004123"/>
    </source>
</evidence>
<dbReference type="GO" id="GO:0005634">
    <property type="term" value="C:nucleus"/>
    <property type="evidence" value="ECO:0007669"/>
    <property type="project" value="UniProtKB-SubCell"/>
</dbReference>
<dbReference type="InterPro" id="IPR017336">
    <property type="entry name" value="Snurportin-1"/>
</dbReference>
<proteinExistence type="inferred from homology"/>
<organism evidence="14 15">
    <name type="scientific">Actinia tenebrosa</name>
    <name type="common">Australian red waratah sea anemone</name>
    <dbReference type="NCBI Taxonomy" id="6105"/>
    <lineage>
        <taxon>Eukaryota</taxon>
        <taxon>Metazoa</taxon>
        <taxon>Cnidaria</taxon>
        <taxon>Anthozoa</taxon>
        <taxon>Hexacorallia</taxon>
        <taxon>Actiniaria</taxon>
        <taxon>Actiniidae</taxon>
        <taxon>Actinia</taxon>
    </lineage>
</organism>
<dbReference type="PANTHER" id="PTHR13403">
    <property type="entry name" value="SNURPORTIN1 RNUT1 PROTEIN RNA, U TRANSPORTER 1"/>
    <property type="match status" value="1"/>
</dbReference>
<dbReference type="PANTHER" id="PTHR13403:SF6">
    <property type="entry name" value="SNURPORTIN-1"/>
    <property type="match status" value="1"/>
</dbReference>
<evidence type="ECO:0000256" key="7">
    <source>
        <dbReference type="ARBA" id="ARBA00022490"/>
    </source>
</evidence>
<feature type="region of interest" description="Disordered" evidence="12">
    <location>
        <begin position="1"/>
        <end position="54"/>
    </location>
</feature>
<keyword evidence="14" id="KW-1185">Reference proteome</keyword>
<protein>
    <recommendedName>
        <fullName evidence="5">Snurportin-1</fullName>
    </recommendedName>
    <alternativeName>
        <fullName evidence="10">RNA U transporter 1</fullName>
    </alternativeName>
</protein>
<dbReference type="GO" id="GO:0003723">
    <property type="term" value="F:RNA binding"/>
    <property type="evidence" value="ECO:0007669"/>
    <property type="project" value="UniProtKB-KW"/>
</dbReference>
<evidence type="ECO:0000256" key="1">
    <source>
        <dbReference type="ARBA" id="ARBA00003975"/>
    </source>
</evidence>
<evidence type="ECO:0000256" key="8">
    <source>
        <dbReference type="ARBA" id="ARBA00022884"/>
    </source>
</evidence>
<dbReference type="GO" id="GO:0005737">
    <property type="term" value="C:cytoplasm"/>
    <property type="evidence" value="ECO:0007669"/>
    <property type="project" value="UniProtKB-SubCell"/>
</dbReference>
<feature type="compositionally biased region" description="Polar residues" evidence="12">
    <location>
        <begin position="1"/>
        <end position="19"/>
    </location>
</feature>
<dbReference type="InParanoid" id="A0A6P8IXM6"/>
<dbReference type="SUPFAM" id="SSF56091">
    <property type="entry name" value="DNA ligase/mRNA capping enzyme, catalytic domain"/>
    <property type="match status" value="1"/>
</dbReference>
<dbReference type="CDD" id="cd09232">
    <property type="entry name" value="Snurportin-1_C"/>
    <property type="match status" value="1"/>
</dbReference>
<feature type="domain" description="IBB" evidence="13">
    <location>
        <begin position="11"/>
        <end position="74"/>
    </location>
</feature>
<evidence type="ECO:0000259" key="13">
    <source>
        <dbReference type="PROSITE" id="PS51214"/>
    </source>
</evidence>
<evidence type="ECO:0000256" key="11">
    <source>
        <dbReference type="PROSITE-ProRule" id="PRU00561"/>
    </source>
</evidence>
<dbReference type="AlphaFoldDB" id="A0A6P8IXM6"/>
<dbReference type="OrthoDB" id="10003593at2759"/>
<dbReference type="GeneID" id="116306036"/>
<gene>
    <name evidence="15" type="primary">LOC116306036</name>
</gene>
<comment type="subcellular location">
    <subcellularLocation>
        <location evidence="3">Cytoplasm</location>
    </subcellularLocation>
    <subcellularLocation>
        <location evidence="2">Nucleus</location>
    </subcellularLocation>
</comment>
<dbReference type="KEGG" id="aten:116306036"/>
<sequence>MESLLDNFSSAFSVSSDPNDTAAPHPRLTQYKEKPSNVPDQTTRRNRMLERQKRKRLDVANYSRKLADGVLSKEDLEDDNGNEEMESMDYKEKRKRFNPYAHQLMLSEWLVEVPEDLTNEWLMVVCPHGKRNLVIASNGNTSAYTKSGFRVNQFISRLPGGSPDTLKPGDYTILDCIFNEVSSTFYVLDIMCWRGHPVYDSETEFRFYWLHTKLKEEQGLNQRSSSNPYKFIELSFTACTPEQIKTALDGTSPQEVCT</sequence>
<keyword evidence="7" id="KW-0963">Cytoplasm</keyword>
<evidence type="ECO:0000256" key="9">
    <source>
        <dbReference type="ARBA" id="ARBA00023242"/>
    </source>
</evidence>
<dbReference type="InterPro" id="IPR024721">
    <property type="entry name" value="Snurportin-1_N"/>
</dbReference>
<dbReference type="PROSITE" id="PS51214">
    <property type="entry name" value="IBB"/>
    <property type="match status" value="1"/>
</dbReference>